<dbReference type="AlphaFoldDB" id="C6LDM9"/>
<feature type="compositionally biased region" description="Basic residues" evidence="1">
    <location>
        <begin position="1"/>
        <end position="11"/>
    </location>
</feature>
<evidence type="ECO:0000313" key="3">
    <source>
        <dbReference type="Proteomes" id="UP000005561"/>
    </source>
</evidence>
<organism evidence="2 3">
    <name type="scientific">Marvinbryantia formatexigens DSM 14469</name>
    <dbReference type="NCBI Taxonomy" id="478749"/>
    <lineage>
        <taxon>Bacteria</taxon>
        <taxon>Bacillati</taxon>
        <taxon>Bacillota</taxon>
        <taxon>Clostridia</taxon>
        <taxon>Lachnospirales</taxon>
        <taxon>Lachnospiraceae</taxon>
        <taxon>Marvinbryantia</taxon>
    </lineage>
</organism>
<name>C6LDM9_9FIRM</name>
<protein>
    <submittedName>
        <fullName evidence="2">Uncharacterized protein</fullName>
    </submittedName>
</protein>
<comment type="caution">
    <text evidence="2">The sequence shown here is derived from an EMBL/GenBank/DDBJ whole genome shotgun (WGS) entry which is preliminary data.</text>
</comment>
<feature type="compositionally biased region" description="Basic and acidic residues" evidence="1">
    <location>
        <begin position="33"/>
        <end position="49"/>
    </location>
</feature>
<evidence type="ECO:0000256" key="1">
    <source>
        <dbReference type="SAM" id="MobiDB-lite"/>
    </source>
</evidence>
<proteinExistence type="predicted"/>
<evidence type="ECO:0000313" key="2">
    <source>
        <dbReference type="EMBL" id="EET61083.1"/>
    </source>
</evidence>
<dbReference type="Proteomes" id="UP000005561">
    <property type="component" value="Unassembled WGS sequence"/>
</dbReference>
<keyword evidence="3" id="KW-1185">Reference proteome</keyword>
<feature type="region of interest" description="Disordered" evidence="1">
    <location>
        <begin position="1"/>
        <end position="49"/>
    </location>
</feature>
<dbReference type="EMBL" id="ACCL02000007">
    <property type="protein sequence ID" value="EET61083.1"/>
    <property type="molecule type" value="Genomic_DNA"/>
</dbReference>
<gene>
    <name evidence="2" type="ORF">BRYFOR_06727</name>
</gene>
<reference evidence="2" key="1">
    <citation type="submission" date="2009-07" db="EMBL/GenBank/DDBJ databases">
        <authorList>
            <person name="Weinstock G."/>
            <person name="Sodergren E."/>
            <person name="Clifton S."/>
            <person name="Fulton L."/>
            <person name="Fulton B."/>
            <person name="Courtney L."/>
            <person name="Fronick C."/>
            <person name="Harrison M."/>
            <person name="Strong C."/>
            <person name="Farmer C."/>
            <person name="Delahaunty K."/>
            <person name="Markovic C."/>
            <person name="Hall O."/>
            <person name="Minx P."/>
            <person name="Tomlinson C."/>
            <person name="Mitreva M."/>
            <person name="Nelson J."/>
            <person name="Hou S."/>
            <person name="Wollam A."/>
            <person name="Pepin K.H."/>
            <person name="Johnson M."/>
            <person name="Bhonagiri V."/>
            <person name="Nash W.E."/>
            <person name="Warren W."/>
            <person name="Chinwalla A."/>
            <person name="Mardis E.R."/>
            <person name="Wilson R.K."/>
        </authorList>
    </citation>
    <scope>NUCLEOTIDE SEQUENCE [LARGE SCALE GENOMIC DNA]</scope>
    <source>
        <strain evidence="2">DSM 14469</strain>
    </source>
</reference>
<sequence>MFIIKKSRKVSSGRAEGTQAAERTQAAAGGKGKWQEVKKEKDASGKLSP</sequence>
<accession>C6LDM9</accession>